<comment type="caution">
    <text evidence="1">The sequence shown here is derived from an EMBL/GenBank/DDBJ whole genome shotgun (WGS) entry which is preliminary data.</text>
</comment>
<dbReference type="Proteomes" id="UP000663889">
    <property type="component" value="Unassembled WGS sequence"/>
</dbReference>
<name>A0A815R260_9BILA</name>
<accession>A0A815R260</accession>
<reference evidence="1" key="1">
    <citation type="submission" date="2021-02" db="EMBL/GenBank/DDBJ databases">
        <authorList>
            <person name="Nowell W R."/>
        </authorList>
    </citation>
    <scope>NUCLEOTIDE SEQUENCE</scope>
</reference>
<protein>
    <recommendedName>
        <fullName evidence="3">Reverse transcriptase domain-containing protein</fullName>
    </recommendedName>
</protein>
<evidence type="ECO:0000313" key="1">
    <source>
        <dbReference type="EMBL" id="CAF1470828.1"/>
    </source>
</evidence>
<evidence type="ECO:0008006" key="3">
    <source>
        <dbReference type="Google" id="ProtNLM"/>
    </source>
</evidence>
<gene>
    <name evidence="1" type="ORF">SEV965_LOCUS34640</name>
</gene>
<dbReference type="EMBL" id="CAJNOU010005219">
    <property type="protein sequence ID" value="CAF1470828.1"/>
    <property type="molecule type" value="Genomic_DNA"/>
</dbReference>
<evidence type="ECO:0000313" key="2">
    <source>
        <dbReference type="Proteomes" id="UP000663889"/>
    </source>
</evidence>
<dbReference type="AlphaFoldDB" id="A0A815R260"/>
<sequence length="76" mass="8723">MATKTTVNSGFKLVKQLQQWSRINMRQETLFCAIDVMDLYTMVPQTKGVLSLKKMLDHLQLKQIGGLKIETIIRLS</sequence>
<proteinExistence type="predicted"/>
<organism evidence="1 2">
    <name type="scientific">Rotaria sordida</name>
    <dbReference type="NCBI Taxonomy" id="392033"/>
    <lineage>
        <taxon>Eukaryota</taxon>
        <taxon>Metazoa</taxon>
        <taxon>Spiralia</taxon>
        <taxon>Gnathifera</taxon>
        <taxon>Rotifera</taxon>
        <taxon>Eurotatoria</taxon>
        <taxon>Bdelloidea</taxon>
        <taxon>Philodinida</taxon>
        <taxon>Philodinidae</taxon>
        <taxon>Rotaria</taxon>
    </lineage>
</organism>